<keyword evidence="1" id="KW-0687">Ribonucleoprotein</keyword>
<gene>
    <name evidence="1" type="ORF">CGSHi22421_03628</name>
</gene>
<dbReference type="Proteomes" id="UP000003798">
    <property type="component" value="Unassembled WGS sequence"/>
</dbReference>
<dbReference type="Gene3D" id="3.90.650.10">
    <property type="entry name" value="PurM-like C-terminal domain"/>
    <property type="match status" value="1"/>
</dbReference>
<name>A4N4A5_HAEIF</name>
<sequence>MIGEVTTDKKVSLVGIFGQSRLLDLPTNEPLPRIC</sequence>
<protein>
    <submittedName>
        <fullName evidence="1">50S ribosomal protein L25</fullName>
    </submittedName>
</protein>
<organism evidence="1 2">
    <name type="scientific">Haemophilus influenzae R3021</name>
    <dbReference type="NCBI Taxonomy" id="375432"/>
    <lineage>
        <taxon>Bacteria</taxon>
        <taxon>Pseudomonadati</taxon>
        <taxon>Pseudomonadota</taxon>
        <taxon>Gammaproteobacteria</taxon>
        <taxon>Pasteurellales</taxon>
        <taxon>Pasteurellaceae</taxon>
        <taxon>Haemophilus</taxon>
    </lineage>
</organism>
<dbReference type="GO" id="GO:0005840">
    <property type="term" value="C:ribosome"/>
    <property type="evidence" value="ECO:0007669"/>
    <property type="project" value="UniProtKB-KW"/>
</dbReference>
<evidence type="ECO:0000313" key="1">
    <source>
        <dbReference type="EMBL" id="EDJ90908.1"/>
    </source>
</evidence>
<evidence type="ECO:0000313" key="2">
    <source>
        <dbReference type="Proteomes" id="UP000003798"/>
    </source>
</evidence>
<reference evidence="1 2" key="1">
    <citation type="journal article" date="2007" name="Genome Biol.">
        <title>Characterization and modeling of the Haemophilus influenzae core and supragenomes based on the complete genomic sequences of Rd and 12 clinical nontypeable strains.</title>
        <authorList>
            <person name="Hogg J.S."/>
            <person name="Hu F.Z."/>
            <person name="Janto B."/>
            <person name="Boissy R."/>
            <person name="Hayes J."/>
            <person name="Keefe R."/>
            <person name="Post J.C."/>
            <person name="Ehrlich G.D."/>
        </authorList>
    </citation>
    <scope>NUCLEOTIDE SEQUENCE [LARGE SCALE GENOMIC DNA]</scope>
    <source>
        <strain evidence="1 2">R3021</strain>
    </source>
</reference>
<dbReference type="EMBL" id="AAZE01000007">
    <property type="protein sequence ID" value="EDJ90908.1"/>
    <property type="molecule type" value="Genomic_DNA"/>
</dbReference>
<dbReference type="InterPro" id="IPR036676">
    <property type="entry name" value="PurM-like_C_sf"/>
</dbReference>
<keyword evidence="1" id="KW-0689">Ribosomal protein</keyword>
<accession>A4N4A5</accession>
<dbReference type="AlphaFoldDB" id="A4N4A5"/>
<proteinExistence type="predicted"/>